<dbReference type="CDD" id="cd05013">
    <property type="entry name" value="SIS_RpiR"/>
    <property type="match status" value="1"/>
</dbReference>
<dbReference type="InterPro" id="IPR009057">
    <property type="entry name" value="Homeodomain-like_sf"/>
</dbReference>
<feature type="domain" description="HTH rpiR-type" evidence="4">
    <location>
        <begin position="63"/>
        <end position="139"/>
    </location>
</feature>
<comment type="caution">
    <text evidence="6">The sequence shown here is derived from an EMBL/GenBank/DDBJ whole genome shotgun (WGS) entry which is preliminary data.</text>
</comment>
<evidence type="ECO:0000256" key="2">
    <source>
        <dbReference type="ARBA" id="ARBA00023125"/>
    </source>
</evidence>
<evidence type="ECO:0000256" key="1">
    <source>
        <dbReference type="ARBA" id="ARBA00023015"/>
    </source>
</evidence>
<dbReference type="RefSeq" id="WP_081652783.1">
    <property type="nucleotide sequence ID" value="NZ_BAAAOC010000018.1"/>
</dbReference>
<dbReference type="SUPFAM" id="SSF46689">
    <property type="entry name" value="Homeodomain-like"/>
    <property type="match status" value="1"/>
</dbReference>
<keyword evidence="7" id="KW-1185">Reference proteome</keyword>
<reference evidence="7" key="1">
    <citation type="submission" date="2023-07" db="EMBL/GenBank/DDBJ databases">
        <title>Description of three actinobacteria isolated from air of manufacturing shop in a pharmaceutical factory.</title>
        <authorList>
            <person name="Zhang D.-F."/>
        </authorList>
    </citation>
    <scope>NUCLEOTIDE SEQUENCE [LARGE SCALE GENOMIC DNA]</scope>
    <source>
        <strain evidence="7">CCTCC AB 207010</strain>
    </source>
</reference>
<dbReference type="SUPFAM" id="SSF53697">
    <property type="entry name" value="SIS domain"/>
    <property type="match status" value="1"/>
</dbReference>
<dbReference type="InterPro" id="IPR035472">
    <property type="entry name" value="RpiR-like_SIS"/>
</dbReference>
<evidence type="ECO:0000313" key="6">
    <source>
        <dbReference type="EMBL" id="MDR5710848.1"/>
    </source>
</evidence>
<organism evidence="6 7">
    <name type="scientific">Nesterenkonia flava</name>
    <dbReference type="NCBI Taxonomy" id="469799"/>
    <lineage>
        <taxon>Bacteria</taxon>
        <taxon>Bacillati</taxon>
        <taxon>Actinomycetota</taxon>
        <taxon>Actinomycetes</taxon>
        <taxon>Micrococcales</taxon>
        <taxon>Micrococcaceae</taxon>
        <taxon>Nesterenkonia</taxon>
    </lineage>
</organism>
<evidence type="ECO:0000259" key="4">
    <source>
        <dbReference type="PROSITE" id="PS51071"/>
    </source>
</evidence>
<dbReference type="InterPro" id="IPR000281">
    <property type="entry name" value="HTH_RpiR"/>
</dbReference>
<dbReference type="Proteomes" id="UP001260872">
    <property type="component" value="Unassembled WGS sequence"/>
</dbReference>
<dbReference type="EMBL" id="JAVKGT010000003">
    <property type="protein sequence ID" value="MDR5710848.1"/>
    <property type="molecule type" value="Genomic_DNA"/>
</dbReference>
<keyword evidence="2" id="KW-0238">DNA-binding</keyword>
<dbReference type="InterPro" id="IPR046348">
    <property type="entry name" value="SIS_dom_sf"/>
</dbReference>
<dbReference type="Pfam" id="PF01418">
    <property type="entry name" value="HTH_6"/>
    <property type="match status" value="1"/>
</dbReference>
<keyword evidence="1" id="KW-0805">Transcription regulation</keyword>
<dbReference type="InterPro" id="IPR036388">
    <property type="entry name" value="WH-like_DNA-bd_sf"/>
</dbReference>
<evidence type="ECO:0000256" key="3">
    <source>
        <dbReference type="ARBA" id="ARBA00023163"/>
    </source>
</evidence>
<dbReference type="PROSITE" id="PS51071">
    <property type="entry name" value="HTH_RPIR"/>
    <property type="match status" value="1"/>
</dbReference>
<feature type="domain" description="SIS" evidence="5">
    <location>
        <begin position="183"/>
        <end position="323"/>
    </location>
</feature>
<dbReference type="Gene3D" id="1.10.10.10">
    <property type="entry name" value="Winged helix-like DNA-binding domain superfamily/Winged helix DNA-binding domain"/>
    <property type="match status" value="1"/>
</dbReference>
<evidence type="ECO:0000313" key="7">
    <source>
        <dbReference type="Proteomes" id="UP001260872"/>
    </source>
</evidence>
<dbReference type="PANTHER" id="PTHR30514:SF1">
    <property type="entry name" value="HTH-TYPE TRANSCRIPTIONAL REGULATOR HEXR-RELATED"/>
    <property type="match status" value="1"/>
</dbReference>
<accession>A0ABU1FQC5</accession>
<dbReference type="PANTHER" id="PTHR30514">
    <property type="entry name" value="GLUCOKINASE"/>
    <property type="match status" value="1"/>
</dbReference>
<dbReference type="Gene3D" id="3.40.50.10490">
    <property type="entry name" value="Glucose-6-phosphate isomerase like protein, domain 1"/>
    <property type="match status" value="1"/>
</dbReference>
<dbReference type="InterPro" id="IPR047640">
    <property type="entry name" value="RpiR-like"/>
</dbReference>
<name>A0ABU1FQC5_9MICC</name>
<evidence type="ECO:0000259" key="5">
    <source>
        <dbReference type="PROSITE" id="PS51464"/>
    </source>
</evidence>
<gene>
    <name evidence="6" type="ORF">RH857_01665</name>
</gene>
<proteinExistence type="predicted"/>
<protein>
    <submittedName>
        <fullName evidence="6">MurR/RpiR family transcriptional regulator</fullName>
    </submittedName>
</protein>
<keyword evidence="3" id="KW-0804">Transcription</keyword>
<dbReference type="InterPro" id="IPR001347">
    <property type="entry name" value="SIS_dom"/>
</dbReference>
<dbReference type="Pfam" id="PF01380">
    <property type="entry name" value="SIS"/>
    <property type="match status" value="1"/>
</dbReference>
<dbReference type="PROSITE" id="PS51464">
    <property type="entry name" value="SIS"/>
    <property type="match status" value="1"/>
</dbReference>
<sequence length="340" mass="36665">MTGLDSPPRRALSGNNFQPSYQCGKFFQHSSPLHRLGTSGSIKNPTLKHVNRTESTSTRDHAVSVIEQIRSGLISMSAAERRVADTVLQAPEHVMGISVTELASMAGTSVGSVIRFCQRVNLKGYQDLKFKLAKDMGTRVQPFATEVTEGDSAREVADKILRDAANAFNETARNLDGDALERMLVRIVSARRIVFAGIGTSAPLAADIAYRFATLGLDSTFSPDNHVQHVTARLLGPEDVCFAVSHTGSTVETLQVMRAAKEAGAATMAVTSFSSSPLTELCDEVIVAGSHEKAFRVEAMVSRSVHLAVLDSLYTSVALRYTSARAALELSSDIVTEHRI</sequence>